<dbReference type="EMBL" id="SRKY01000002">
    <property type="protein sequence ID" value="THH36691.1"/>
    <property type="molecule type" value="Genomic_DNA"/>
</dbReference>
<proteinExistence type="predicted"/>
<dbReference type="OrthoDB" id="7874397at2"/>
<gene>
    <name evidence="1" type="ORF">E4Z66_07000</name>
</gene>
<organism evidence="1 2">
    <name type="scientific">Aliishimia ponticola</name>
    <dbReference type="NCBI Taxonomy" id="2499833"/>
    <lineage>
        <taxon>Bacteria</taxon>
        <taxon>Pseudomonadati</taxon>
        <taxon>Pseudomonadota</taxon>
        <taxon>Alphaproteobacteria</taxon>
        <taxon>Rhodobacterales</taxon>
        <taxon>Paracoccaceae</taxon>
        <taxon>Aliishimia</taxon>
    </lineage>
</organism>
<name>A0A4S4NEZ1_9RHOB</name>
<protein>
    <submittedName>
        <fullName evidence="1">Uncharacterized protein</fullName>
    </submittedName>
</protein>
<evidence type="ECO:0000313" key="2">
    <source>
        <dbReference type="Proteomes" id="UP000306602"/>
    </source>
</evidence>
<comment type="caution">
    <text evidence="1">The sequence shown here is derived from an EMBL/GenBank/DDBJ whole genome shotgun (WGS) entry which is preliminary data.</text>
</comment>
<reference evidence="1 2" key="1">
    <citation type="submission" date="2019-04" db="EMBL/GenBank/DDBJ databases">
        <title>Shimia ponticola sp. nov., isolated from seawater.</title>
        <authorList>
            <person name="Kim Y.-O."/>
            <person name="Yoon J.-H."/>
        </authorList>
    </citation>
    <scope>NUCLEOTIDE SEQUENCE [LARGE SCALE GENOMIC DNA]</scope>
    <source>
        <strain evidence="1 2">MYP11</strain>
    </source>
</reference>
<keyword evidence="2" id="KW-1185">Reference proteome</keyword>
<sequence length="155" mass="16661">MSGMGRHRGGAPVGFVTELGPVEAGAVLYLRLWCDGPESQDQVQNDFATALGPHQGRLAVKSFEQLCALCTRHARRPLMRHHVSCKCLGADESCFANFIGYASEGEREDALMIATTMVNPNMAPALVGLAQEFGLALRCMAVKAGNSFDTPTILH</sequence>
<evidence type="ECO:0000313" key="1">
    <source>
        <dbReference type="EMBL" id="THH36691.1"/>
    </source>
</evidence>
<accession>A0A4S4NEZ1</accession>
<dbReference type="AlphaFoldDB" id="A0A4S4NEZ1"/>
<dbReference type="Proteomes" id="UP000306602">
    <property type="component" value="Unassembled WGS sequence"/>
</dbReference>